<sequence>MLLQELNLTSPQGYQVFAREWQPESPPRAVVLLIHGLGEHSGRYQHVADAFNQRGFLVFAPDLPGHGRSAGPRGHIRAYDDFLDLFDWFNRDLRQRYPKVPWFLYGHSMGGNLVLYYALKRNPSATGVIACSPGLRPAQPSPIPLGLGKALQQILPTLRINNGLDLNGLSRDPKVVEAYRRDPLVHPYISLRLGIGLISAGEWLLNFKGKFPLPLLLMQGTADRLVDPHATDQFAHQISGNITYKTWEGFYHELHNEPEKDEVITFILNWIEPLIVTL</sequence>
<reference evidence="2 3" key="1">
    <citation type="submission" date="2023-07" db="EMBL/GenBank/DDBJ databases">
        <title>Novel species of Thermanaerothrix with wide hydrolytic capabilities.</title>
        <authorList>
            <person name="Zayulina K.S."/>
            <person name="Podosokorskaya O.A."/>
            <person name="Elcheninov A.G."/>
        </authorList>
    </citation>
    <scope>NUCLEOTIDE SEQUENCE [LARGE SCALE GENOMIC DNA]</scope>
    <source>
        <strain evidence="2 3">4228-RoL</strain>
    </source>
</reference>
<comment type="caution">
    <text evidence="2">The sequence shown here is derived from an EMBL/GenBank/DDBJ whole genome shotgun (WGS) entry which is preliminary data.</text>
</comment>
<proteinExistence type="predicted"/>
<dbReference type="InterPro" id="IPR022742">
    <property type="entry name" value="Hydrolase_4"/>
</dbReference>
<protein>
    <submittedName>
        <fullName evidence="2">Lysophospholipase</fullName>
    </submittedName>
</protein>
<dbReference type="InterPro" id="IPR000073">
    <property type="entry name" value="AB_hydrolase_1"/>
</dbReference>
<organism evidence="2 3">
    <name type="scientific">Thermanaerothrix solaris</name>
    <dbReference type="NCBI Taxonomy" id="3058434"/>
    <lineage>
        <taxon>Bacteria</taxon>
        <taxon>Bacillati</taxon>
        <taxon>Chloroflexota</taxon>
        <taxon>Anaerolineae</taxon>
        <taxon>Anaerolineales</taxon>
        <taxon>Anaerolineaceae</taxon>
        <taxon>Thermanaerothrix</taxon>
    </lineage>
</organism>
<dbReference type="RefSeq" id="WP_315624091.1">
    <property type="nucleotide sequence ID" value="NZ_JAUHMF010000001.1"/>
</dbReference>
<dbReference type="InterPro" id="IPR051044">
    <property type="entry name" value="MAG_DAG_Lipase"/>
</dbReference>
<keyword evidence="3" id="KW-1185">Reference proteome</keyword>
<dbReference type="Proteomes" id="UP001254165">
    <property type="component" value="Unassembled WGS sequence"/>
</dbReference>
<dbReference type="InterPro" id="IPR029058">
    <property type="entry name" value="AB_hydrolase_fold"/>
</dbReference>
<dbReference type="SUPFAM" id="SSF53474">
    <property type="entry name" value="alpha/beta-Hydrolases"/>
    <property type="match status" value="1"/>
</dbReference>
<dbReference type="PANTHER" id="PTHR11614">
    <property type="entry name" value="PHOSPHOLIPASE-RELATED"/>
    <property type="match status" value="1"/>
</dbReference>
<evidence type="ECO:0000313" key="2">
    <source>
        <dbReference type="EMBL" id="MDT8897438.1"/>
    </source>
</evidence>
<evidence type="ECO:0000313" key="3">
    <source>
        <dbReference type="Proteomes" id="UP001254165"/>
    </source>
</evidence>
<name>A0ABU3NMN8_9CHLR</name>
<feature type="domain" description="Serine aminopeptidase S33" evidence="1">
    <location>
        <begin position="26"/>
        <end position="259"/>
    </location>
</feature>
<dbReference type="PRINTS" id="PR00111">
    <property type="entry name" value="ABHYDROLASE"/>
</dbReference>
<dbReference type="Pfam" id="PF12146">
    <property type="entry name" value="Hydrolase_4"/>
    <property type="match status" value="1"/>
</dbReference>
<accession>A0ABU3NMN8</accession>
<evidence type="ECO:0000259" key="1">
    <source>
        <dbReference type="Pfam" id="PF12146"/>
    </source>
</evidence>
<gene>
    <name evidence="2" type="ORF">QYE77_04100</name>
</gene>
<dbReference type="EMBL" id="JAUHMF010000001">
    <property type="protein sequence ID" value="MDT8897438.1"/>
    <property type="molecule type" value="Genomic_DNA"/>
</dbReference>
<dbReference type="Gene3D" id="3.40.50.1820">
    <property type="entry name" value="alpha/beta hydrolase"/>
    <property type="match status" value="1"/>
</dbReference>